<dbReference type="EC" id="3.1.1.96" evidence="2"/>
<dbReference type="EMBL" id="JAQQAL010000042">
    <property type="protein sequence ID" value="MDC7228225.1"/>
    <property type="molecule type" value="Genomic_DNA"/>
</dbReference>
<dbReference type="HAMAP" id="MF_00518">
    <property type="entry name" value="Deacylase_Dtd"/>
    <property type="match status" value="1"/>
</dbReference>
<comment type="caution">
    <text evidence="3">The sequence shown here is derived from an EMBL/GenBank/DDBJ whole genome shotgun (WGS) entry which is preliminary data.</text>
</comment>
<dbReference type="GO" id="GO:0043908">
    <property type="term" value="F:Ser(Gly)-tRNA(Ala) hydrolase activity"/>
    <property type="evidence" value="ECO:0007669"/>
    <property type="project" value="UniProtKB-UniRule"/>
</dbReference>
<dbReference type="GO" id="GO:0019478">
    <property type="term" value="P:D-amino acid catabolic process"/>
    <property type="evidence" value="ECO:0007669"/>
    <property type="project" value="UniProtKB-UniRule"/>
</dbReference>
<dbReference type="PANTHER" id="PTHR10472">
    <property type="entry name" value="D-TYROSYL-TRNA TYR DEACYLASE"/>
    <property type="match status" value="1"/>
</dbReference>
<evidence type="ECO:0000256" key="1">
    <source>
        <dbReference type="ARBA" id="ARBA00009673"/>
    </source>
</evidence>
<gene>
    <name evidence="2 3" type="primary">dtd</name>
    <name evidence="3" type="ORF">PQJ61_15795</name>
</gene>
<comment type="domain">
    <text evidence="2">A Gly-cisPro motif from one monomer fits into the active site of the other monomer to allow specific chiral rejection of L-amino acids.</text>
</comment>
<proteinExistence type="inferred from homology"/>
<dbReference type="FunFam" id="3.50.80.10:FF:000001">
    <property type="entry name" value="D-aminoacyl-tRNA deacylase"/>
    <property type="match status" value="1"/>
</dbReference>
<dbReference type="SUPFAM" id="SSF69500">
    <property type="entry name" value="DTD-like"/>
    <property type="match status" value="1"/>
</dbReference>
<evidence type="ECO:0000313" key="3">
    <source>
        <dbReference type="EMBL" id="MDC7228225.1"/>
    </source>
</evidence>
<evidence type="ECO:0000313" key="4">
    <source>
        <dbReference type="Proteomes" id="UP001221217"/>
    </source>
</evidence>
<dbReference type="GO" id="GO:0051500">
    <property type="term" value="F:D-tyrosyl-tRNA(Tyr) deacylase activity"/>
    <property type="evidence" value="ECO:0007669"/>
    <property type="project" value="TreeGrafter"/>
</dbReference>
<name>A0AAJ1IJ66_9SPIO</name>
<dbReference type="PANTHER" id="PTHR10472:SF5">
    <property type="entry name" value="D-AMINOACYL-TRNA DEACYLASE 1"/>
    <property type="match status" value="1"/>
</dbReference>
<evidence type="ECO:0000256" key="2">
    <source>
        <dbReference type="HAMAP-Rule" id="MF_00518"/>
    </source>
</evidence>
<organism evidence="3 4">
    <name type="scientific">Candidatus Thalassospirochaeta sargassi</name>
    <dbReference type="NCBI Taxonomy" id="3119039"/>
    <lineage>
        <taxon>Bacteria</taxon>
        <taxon>Pseudomonadati</taxon>
        <taxon>Spirochaetota</taxon>
        <taxon>Spirochaetia</taxon>
        <taxon>Spirochaetales</taxon>
        <taxon>Spirochaetaceae</taxon>
        <taxon>Candidatus Thalassospirochaeta</taxon>
    </lineage>
</organism>
<comment type="catalytic activity">
    <reaction evidence="2">
        <text>a D-aminoacyl-tRNA + H2O = a tRNA + a D-alpha-amino acid + H(+)</text>
        <dbReference type="Rhea" id="RHEA:13953"/>
        <dbReference type="Rhea" id="RHEA-COMP:10123"/>
        <dbReference type="Rhea" id="RHEA-COMP:10124"/>
        <dbReference type="ChEBI" id="CHEBI:15377"/>
        <dbReference type="ChEBI" id="CHEBI:15378"/>
        <dbReference type="ChEBI" id="CHEBI:59871"/>
        <dbReference type="ChEBI" id="CHEBI:78442"/>
        <dbReference type="ChEBI" id="CHEBI:79333"/>
        <dbReference type="EC" id="3.1.1.96"/>
    </reaction>
</comment>
<sequence length="150" mass="16645">MRFVIQRVNRASVTVNGNSTRSIGRGLMVLAGIAKGDEMSDIQWLTRKLLNLRIFEDDEGKMNLSIKDIDGEIMVVSQFTLFATTKKGNRPGFNASAAPDEAIPLYNSLIDHIEQQYGKRPATGEFGADMDIDMINHGPVTIMIDSKNQE</sequence>
<accession>A0AAJ1IJ66</accession>
<protein>
    <recommendedName>
        <fullName evidence="2">D-aminoacyl-tRNA deacylase</fullName>
        <shortName evidence="2">DTD</shortName>
        <ecNumber evidence="2">3.1.1.96</ecNumber>
    </recommendedName>
    <alternativeName>
        <fullName evidence="2">Gly-tRNA(Ala) deacylase</fullName>
        <ecNumber evidence="2">3.1.1.-</ecNumber>
    </alternativeName>
</protein>
<keyword evidence="2" id="KW-0694">RNA-binding</keyword>
<comment type="similarity">
    <text evidence="1 2">Belongs to the DTD family.</text>
</comment>
<dbReference type="GO" id="GO:0005737">
    <property type="term" value="C:cytoplasm"/>
    <property type="evidence" value="ECO:0007669"/>
    <property type="project" value="UniProtKB-SubCell"/>
</dbReference>
<dbReference type="AlphaFoldDB" id="A0AAJ1IJ66"/>
<comment type="catalytic activity">
    <reaction evidence="2">
        <text>glycyl-tRNA(Ala) + H2O = tRNA(Ala) + glycine + H(+)</text>
        <dbReference type="Rhea" id="RHEA:53744"/>
        <dbReference type="Rhea" id="RHEA-COMP:9657"/>
        <dbReference type="Rhea" id="RHEA-COMP:13640"/>
        <dbReference type="ChEBI" id="CHEBI:15377"/>
        <dbReference type="ChEBI" id="CHEBI:15378"/>
        <dbReference type="ChEBI" id="CHEBI:57305"/>
        <dbReference type="ChEBI" id="CHEBI:78442"/>
        <dbReference type="ChEBI" id="CHEBI:78522"/>
    </reaction>
</comment>
<comment type="subunit">
    <text evidence="2">Homodimer.</text>
</comment>
<dbReference type="Proteomes" id="UP001221217">
    <property type="component" value="Unassembled WGS sequence"/>
</dbReference>
<dbReference type="GO" id="GO:0000049">
    <property type="term" value="F:tRNA binding"/>
    <property type="evidence" value="ECO:0007669"/>
    <property type="project" value="UniProtKB-UniRule"/>
</dbReference>
<dbReference type="NCBIfam" id="TIGR00256">
    <property type="entry name" value="D-aminoacyl-tRNA deacylase"/>
    <property type="match status" value="1"/>
</dbReference>
<dbReference type="Pfam" id="PF02580">
    <property type="entry name" value="Tyr_Deacylase"/>
    <property type="match status" value="1"/>
</dbReference>
<keyword evidence="2 3" id="KW-0378">Hydrolase</keyword>
<reference evidence="3 4" key="1">
    <citation type="submission" date="2022-12" db="EMBL/GenBank/DDBJ databases">
        <title>Metagenome assembled genome from gulf of manar.</title>
        <authorList>
            <person name="Kohli P."/>
            <person name="Pk S."/>
            <person name="Venkata Ramana C."/>
            <person name="Sasikala C."/>
        </authorList>
    </citation>
    <scope>NUCLEOTIDE SEQUENCE [LARGE SCALE GENOMIC DNA]</scope>
    <source>
        <strain evidence="3">JB008</strain>
    </source>
</reference>
<comment type="subcellular location">
    <subcellularLocation>
        <location evidence="2">Cytoplasm</location>
    </subcellularLocation>
</comment>
<dbReference type="GO" id="GO:0106026">
    <property type="term" value="F:Gly-tRNA(Ala) deacylase activity"/>
    <property type="evidence" value="ECO:0007669"/>
    <property type="project" value="UniProtKB-UniRule"/>
</dbReference>
<comment type="function">
    <text evidence="2">An aminoacyl-tRNA editing enzyme that deacylates mischarged D-aminoacyl-tRNAs. Also deacylates mischarged glycyl-tRNA(Ala), protecting cells against glycine mischarging by AlaRS. Acts via tRNA-based rather than protein-based catalysis; rejects L-amino acids rather than detecting D-amino acids in the active site. By recycling D-aminoacyl-tRNA to D-amino acids and free tRNA molecules, this enzyme counteracts the toxicity associated with the formation of D-aminoacyl-tRNA entities in vivo and helps enforce protein L-homochirality.</text>
</comment>
<dbReference type="Gene3D" id="3.50.80.10">
    <property type="entry name" value="D-tyrosyl-tRNA(Tyr) deacylase"/>
    <property type="match status" value="1"/>
</dbReference>
<dbReference type="CDD" id="cd00563">
    <property type="entry name" value="Dtyr_deacylase"/>
    <property type="match status" value="1"/>
</dbReference>
<keyword evidence="2" id="KW-0963">Cytoplasm</keyword>
<dbReference type="InterPro" id="IPR003732">
    <property type="entry name" value="Daa-tRNA_deacyls_DTD"/>
</dbReference>
<keyword evidence="2" id="KW-0820">tRNA-binding</keyword>
<dbReference type="InterPro" id="IPR023509">
    <property type="entry name" value="DTD-like_sf"/>
</dbReference>
<feature type="short sequence motif" description="Gly-cisPro motif, important for rejection of L-amino acids" evidence="2">
    <location>
        <begin position="138"/>
        <end position="139"/>
    </location>
</feature>
<dbReference type="EC" id="3.1.1.-" evidence="2"/>